<gene>
    <name evidence="5" type="primary">prmC</name>
    <name evidence="8" type="ordered locus">Nham_0469</name>
</gene>
<evidence type="ECO:0000256" key="3">
    <source>
        <dbReference type="ARBA" id="ARBA00022691"/>
    </source>
</evidence>
<dbReference type="Gene3D" id="3.40.50.150">
    <property type="entry name" value="Vaccinia Virus protein VP39"/>
    <property type="match status" value="1"/>
</dbReference>
<evidence type="ECO:0000256" key="4">
    <source>
        <dbReference type="ARBA" id="ARBA00048391"/>
    </source>
</evidence>
<feature type="binding site" evidence="5">
    <location>
        <begin position="220"/>
        <end position="223"/>
    </location>
    <ligand>
        <name>substrate</name>
    </ligand>
</feature>
<name>Q1QQY8_NITHX</name>
<dbReference type="InterPro" id="IPR040758">
    <property type="entry name" value="PrmC_N"/>
</dbReference>
<sequence length="317" mass="32865">MNRARRMGRCLRGDDAGLVEATRVTESFAAQTIETARRLLTARLEAAGIDSPALDARMLTGAALHLDLTGLIAQGPRQLTADDAACLDAFARRRLAGEPVARILGTKDFWGLPLKLSADTLVPRPDTETVVEAALEILRAEGRTRTPLRIADLGTGSGAILLALLSELPDATGVGTDLSAAALDTAKANAQRLGLAPRADFTVSDYAGGLSDPFDLIVSNPPYIRSADIASLAPEVRDHDPHLALDGGSDGLEAYRRIAPQAAGLLAPGGLLVLEVGQGQDGDVVRLVAAAGLTVAGPARADLAGIGRAVAARKLPF</sequence>
<dbReference type="PANTHER" id="PTHR18895:SF74">
    <property type="entry name" value="MTRF1L RELEASE FACTOR GLUTAMINE METHYLTRANSFERASE"/>
    <property type="match status" value="1"/>
</dbReference>
<dbReference type="InterPro" id="IPR007848">
    <property type="entry name" value="Small_mtfrase_dom"/>
</dbReference>
<keyword evidence="9" id="KW-1185">Reference proteome</keyword>
<proteinExistence type="inferred from homology"/>
<feature type="binding site" evidence="5">
    <location>
        <position position="177"/>
    </location>
    <ligand>
        <name>S-adenosyl-L-methionine</name>
        <dbReference type="ChEBI" id="CHEBI:59789"/>
    </ligand>
</feature>
<dbReference type="Pfam" id="PF05175">
    <property type="entry name" value="MTS"/>
    <property type="match status" value="1"/>
</dbReference>
<keyword evidence="1 5" id="KW-0489">Methyltransferase</keyword>
<protein>
    <recommendedName>
        <fullName evidence="5">Release factor glutamine methyltransferase</fullName>
        <shortName evidence="5">RF MTase</shortName>
        <ecNumber evidence="5">2.1.1.297</ecNumber>
    </recommendedName>
    <alternativeName>
        <fullName evidence="5">N5-glutamine methyltransferase PrmC</fullName>
    </alternativeName>
    <alternativeName>
        <fullName evidence="5">Protein-(glutamine-N5) MTase PrmC</fullName>
    </alternativeName>
    <alternativeName>
        <fullName evidence="5">Protein-glutamine N-methyltransferase PrmC</fullName>
    </alternativeName>
</protein>
<dbReference type="KEGG" id="nha:Nham_0469"/>
<comment type="caution">
    <text evidence="5">Lacks conserved residue(s) required for the propagation of feature annotation.</text>
</comment>
<evidence type="ECO:0000259" key="7">
    <source>
        <dbReference type="Pfam" id="PF17827"/>
    </source>
</evidence>
<evidence type="ECO:0000256" key="2">
    <source>
        <dbReference type="ARBA" id="ARBA00022679"/>
    </source>
</evidence>
<evidence type="ECO:0000259" key="6">
    <source>
        <dbReference type="Pfam" id="PF05175"/>
    </source>
</evidence>
<evidence type="ECO:0000313" key="9">
    <source>
        <dbReference type="Proteomes" id="UP000001953"/>
    </source>
</evidence>
<dbReference type="InterPro" id="IPR019874">
    <property type="entry name" value="RF_methyltr_PrmC"/>
</dbReference>
<dbReference type="HOGENOM" id="CLU_018398_3_1_5"/>
<keyword evidence="2 5" id="KW-0808">Transferase</keyword>
<comment type="function">
    <text evidence="5">Methylates the class 1 translation termination release factors RF1/PrfA and RF2/PrfB on the glutamine residue of the universally conserved GGQ motif.</text>
</comment>
<dbReference type="InterPro" id="IPR029063">
    <property type="entry name" value="SAM-dependent_MTases_sf"/>
</dbReference>
<dbReference type="AlphaFoldDB" id="Q1QQY8"/>
<reference evidence="8 9" key="1">
    <citation type="submission" date="2006-03" db="EMBL/GenBank/DDBJ databases">
        <title>Complete sequence of chromosome of Nitrobacter hamburgensis X14.</title>
        <authorList>
            <consortium name="US DOE Joint Genome Institute"/>
            <person name="Copeland A."/>
            <person name="Lucas S."/>
            <person name="Lapidus A."/>
            <person name="Barry K."/>
            <person name="Detter J.C."/>
            <person name="Glavina del Rio T."/>
            <person name="Hammon N."/>
            <person name="Israni S."/>
            <person name="Dalin E."/>
            <person name="Tice H."/>
            <person name="Pitluck S."/>
            <person name="Chain P."/>
            <person name="Malfatti S."/>
            <person name="Shin M."/>
            <person name="Vergez L."/>
            <person name="Schmutz J."/>
            <person name="Larimer F."/>
            <person name="Land M."/>
            <person name="Hauser L."/>
            <person name="Kyrpides N."/>
            <person name="Ivanova N."/>
            <person name="Ward B."/>
            <person name="Arp D."/>
            <person name="Klotz M."/>
            <person name="Stein L."/>
            <person name="O'Mullan G."/>
            <person name="Starkenburg S."/>
            <person name="Sayavedra L."/>
            <person name="Poret-Peterson A.T."/>
            <person name="Gentry M.E."/>
            <person name="Bruce D."/>
            <person name="Richardson P."/>
        </authorList>
    </citation>
    <scope>NUCLEOTIDE SEQUENCE [LARGE SCALE GENOMIC DNA]</scope>
    <source>
        <strain evidence="9">DSM 10229 / NCIMB 13809 / X14</strain>
    </source>
</reference>
<dbReference type="PANTHER" id="PTHR18895">
    <property type="entry name" value="HEMK METHYLTRANSFERASE"/>
    <property type="match status" value="1"/>
</dbReference>
<comment type="similarity">
    <text evidence="5">Belongs to the protein N5-glutamine methyltransferase family. PrmC subfamily.</text>
</comment>
<feature type="domain" description="Methyltransferase small" evidence="6">
    <location>
        <begin position="148"/>
        <end position="227"/>
    </location>
</feature>
<dbReference type="InterPro" id="IPR004556">
    <property type="entry name" value="HemK-like"/>
</dbReference>
<dbReference type="NCBIfam" id="TIGR00536">
    <property type="entry name" value="hemK_fam"/>
    <property type="match status" value="1"/>
</dbReference>
<feature type="binding site" evidence="5">
    <location>
        <begin position="154"/>
        <end position="158"/>
    </location>
    <ligand>
        <name>S-adenosyl-L-methionine</name>
        <dbReference type="ChEBI" id="CHEBI:59789"/>
    </ligand>
</feature>
<evidence type="ECO:0000256" key="5">
    <source>
        <dbReference type="HAMAP-Rule" id="MF_02126"/>
    </source>
</evidence>
<evidence type="ECO:0000256" key="1">
    <source>
        <dbReference type="ARBA" id="ARBA00022603"/>
    </source>
</evidence>
<evidence type="ECO:0000313" key="8">
    <source>
        <dbReference type="EMBL" id="ABE61359.1"/>
    </source>
</evidence>
<dbReference type="EMBL" id="CP000319">
    <property type="protein sequence ID" value="ABE61359.1"/>
    <property type="molecule type" value="Genomic_DNA"/>
</dbReference>
<dbReference type="GO" id="GO:0003676">
    <property type="term" value="F:nucleic acid binding"/>
    <property type="evidence" value="ECO:0007669"/>
    <property type="project" value="InterPro"/>
</dbReference>
<dbReference type="Gene3D" id="1.10.8.10">
    <property type="entry name" value="DNA helicase RuvA subunit, C-terminal domain"/>
    <property type="match status" value="1"/>
</dbReference>
<dbReference type="HAMAP" id="MF_02126">
    <property type="entry name" value="RF_methyltr_PrmC"/>
    <property type="match status" value="1"/>
</dbReference>
<dbReference type="SUPFAM" id="SSF53335">
    <property type="entry name" value="S-adenosyl-L-methionine-dependent methyltransferases"/>
    <property type="match status" value="1"/>
</dbReference>
<dbReference type="GO" id="GO:0032259">
    <property type="term" value="P:methylation"/>
    <property type="evidence" value="ECO:0007669"/>
    <property type="project" value="UniProtKB-KW"/>
</dbReference>
<dbReference type="Pfam" id="PF17827">
    <property type="entry name" value="PrmC_N"/>
    <property type="match status" value="1"/>
</dbReference>
<accession>Q1QQY8</accession>
<organism evidence="8 9">
    <name type="scientific">Nitrobacter hamburgensis (strain DSM 10229 / NCIMB 13809 / X14)</name>
    <dbReference type="NCBI Taxonomy" id="323097"/>
    <lineage>
        <taxon>Bacteria</taxon>
        <taxon>Pseudomonadati</taxon>
        <taxon>Pseudomonadota</taxon>
        <taxon>Alphaproteobacteria</taxon>
        <taxon>Hyphomicrobiales</taxon>
        <taxon>Nitrobacteraceae</taxon>
        <taxon>Nitrobacter</taxon>
    </lineage>
</organism>
<dbReference type="InterPro" id="IPR002052">
    <property type="entry name" value="DNA_methylase_N6_adenine_CS"/>
</dbReference>
<dbReference type="InterPro" id="IPR050320">
    <property type="entry name" value="N5-glutamine_MTase"/>
</dbReference>
<dbReference type="PROSITE" id="PS00092">
    <property type="entry name" value="N6_MTASE"/>
    <property type="match status" value="1"/>
</dbReference>
<comment type="catalytic activity">
    <reaction evidence="4 5">
        <text>L-glutaminyl-[peptide chain release factor] + S-adenosyl-L-methionine = N(5)-methyl-L-glutaminyl-[peptide chain release factor] + S-adenosyl-L-homocysteine + H(+)</text>
        <dbReference type="Rhea" id="RHEA:42896"/>
        <dbReference type="Rhea" id="RHEA-COMP:10271"/>
        <dbReference type="Rhea" id="RHEA-COMP:10272"/>
        <dbReference type="ChEBI" id="CHEBI:15378"/>
        <dbReference type="ChEBI" id="CHEBI:30011"/>
        <dbReference type="ChEBI" id="CHEBI:57856"/>
        <dbReference type="ChEBI" id="CHEBI:59789"/>
        <dbReference type="ChEBI" id="CHEBI:61891"/>
        <dbReference type="EC" id="2.1.1.297"/>
    </reaction>
</comment>
<dbReference type="EC" id="2.1.1.297" evidence="5"/>
<dbReference type="Proteomes" id="UP000001953">
    <property type="component" value="Chromosome"/>
</dbReference>
<dbReference type="GO" id="GO:0102559">
    <property type="term" value="F:peptide chain release factor N(5)-glutamine methyltransferase activity"/>
    <property type="evidence" value="ECO:0007669"/>
    <property type="project" value="UniProtKB-EC"/>
</dbReference>
<dbReference type="RefSeq" id="WP_011509063.1">
    <property type="nucleotide sequence ID" value="NC_007964.1"/>
</dbReference>
<dbReference type="CDD" id="cd02440">
    <property type="entry name" value="AdoMet_MTases"/>
    <property type="match status" value="1"/>
</dbReference>
<dbReference type="NCBIfam" id="TIGR03534">
    <property type="entry name" value="RF_mod_PrmC"/>
    <property type="match status" value="1"/>
</dbReference>
<keyword evidence="3 5" id="KW-0949">S-adenosyl-L-methionine</keyword>
<feature type="domain" description="Release factor glutamine methyltransferase N-terminal" evidence="7">
    <location>
        <begin position="36"/>
        <end position="105"/>
    </location>
</feature>
<dbReference type="STRING" id="323097.Nham_0469"/>
<feature type="binding site" evidence="5">
    <location>
        <position position="220"/>
    </location>
    <ligand>
        <name>S-adenosyl-L-methionine</name>
        <dbReference type="ChEBI" id="CHEBI:59789"/>
    </ligand>
</feature>
<dbReference type="eggNOG" id="COG2890">
    <property type="taxonomic scope" value="Bacteria"/>
</dbReference>